<dbReference type="AlphaFoldDB" id="A0A917NT74"/>
<accession>A0A917NT74</accession>
<dbReference type="EMBL" id="BMMU01000005">
    <property type="protein sequence ID" value="GGJ26196.1"/>
    <property type="molecule type" value="Genomic_DNA"/>
</dbReference>
<evidence type="ECO:0000256" key="1">
    <source>
        <dbReference type="SAM" id="MobiDB-lite"/>
    </source>
</evidence>
<keyword evidence="3" id="KW-1185">Reference proteome</keyword>
<gene>
    <name evidence="2" type="ORF">GCM10012282_23400</name>
</gene>
<reference evidence="2" key="1">
    <citation type="journal article" date="2014" name="Int. J. Syst. Evol. Microbiol.">
        <title>Complete genome sequence of Corynebacterium casei LMG S-19264T (=DSM 44701T), isolated from a smear-ripened cheese.</title>
        <authorList>
            <consortium name="US DOE Joint Genome Institute (JGI-PGF)"/>
            <person name="Walter F."/>
            <person name="Albersmeier A."/>
            <person name="Kalinowski J."/>
            <person name="Ruckert C."/>
        </authorList>
    </citation>
    <scope>NUCLEOTIDE SEQUENCE</scope>
    <source>
        <strain evidence="2">CGMCC 4.7272</strain>
    </source>
</reference>
<dbReference type="Proteomes" id="UP000625682">
    <property type="component" value="Unassembled WGS sequence"/>
</dbReference>
<evidence type="ECO:0000313" key="2">
    <source>
        <dbReference type="EMBL" id="GGJ26196.1"/>
    </source>
</evidence>
<sequence length="166" mass="18139">MTVESFLVNPEALNSLYGRCPGPRRRKDQVGQSELARAHGNPPGRPALFSWFGTAGMDRCGDGHGAVSTQFLAVENISLTDWAPPSVGCVEMSSWGGGERRMRVIADGRGVALRFDCSESVRVSHVSAFRIQADGSDNGPHLFVSKIDARRNTFLPPADEKTFYER</sequence>
<organism evidence="2 3">
    <name type="scientific">Streptomyces lacrimifluminis</name>
    <dbReference type="NCBI Taxonomy" id="1500077"/>
    <lineage>
        <taxon>Bacteria</taxon>
        <taxon>Bacillati</taxon>
        <taxon>Actinomycetota</taxon>
        <taxon>Actinomycetes</taxon>
        <taxon>Kitasatosporales</taxon>
        <taxon>Streptomycetaceae</taxon>
        <taxon>Streptomyces</taxon>
    </lineage>
</organism>
<reference evidence="2" key="2">
    <citation type="submission" date="2020-09" db="EMBL/GenBank/DDBJ databases">
        <authorList>
            <person name="Sun Q."/>
            <person name="Zhou Y."/>
        </authorList>
    </citation>
    <scope>NUCLEOTIDE SEQUENCE</scope>
    <source>
        <strain evidence="2">CGMCC 4.7272</strain>
    </source>
</reference>
<name>A0A917NT74_9ACTN</name>
<protein>
    <submittedName>
        <fullName evidence="2">Uncharacterized protein</fullName>
    </submittedName>
</protein>
<feature type="region of interest" description="Disordered" evidence="1">
    <location>
        <begin position="19"/>
        <end position="42"/>
    </location>
</feature>
<proteinExistence type="predicted"/>
<comment type="caution">
    <text evidence="2">The sequence shown here is derived from an EMBL/GenBank/DDBJ whole genome shotgun (WGS) entry which is preliminary data.</text>
</comment>
<evidence type="ECO:0000313" key="3">
    <source>
        <dbReference type="Proteomes" id="UP000625682"/>
    </source>
</evidence>